<name>A0A1L3SZ23_9HYPH</name>
<evidence type="ECO:0000313" key="3">
    <source>
        <dbReference type="Proteomes" id="UP000182840"/>
    </source>
</evidence>
<sequence length="102" mass="10876">MEPPVRSLIALLLLVSCQIFASAPAFASSDDAWAEFHQEVEDTCRALVQGEVDTVDVNVVPFGSESYGAAVVTVTASWGTERSVCIFDKASRKAELTGPLAE</sequence>
<feature type="signal peptide" evidence="1">
    <location>
        <begin position="1"/>
        <end position="27"/>
    </location>
</feature>
<dbReference type="KEGG" id="meso:BSQ44_17905"/>
<organism evidence="2 3">
    <name type="scientific">Aquibium oceanicum</name>
    <dbReference type="NCBI Taxonomy" id="1670800"/>
    <lineage>
        <taxon>Bacteria</taxon>
        <taxon>Pseudomonadati</taxon>
        <taxon>Pseudomonadota</taxon>
        <taxon>Alphaproteobacteria</taxon>
        <taxon>Hyphomicrobiales</taxon>
        <taxon>Phyllobacteriaceae</taxon>
        <taxon>Aquibium</taxon>
    </lineage>
</organism>
<dbReference type="AlphaFoldDB" id="A0A1L3SZ23"/>
<reference evidence="3" key="1">
    <citation type="submission" date="2016-11" db="EMBL/GenBank/DDBJ databases">
        <title>Mesorhizobium oceanicum sp. nov., isolated from deep seawater in South China Sea.</title>
        <authorList>
            <person name="Fu G.-Y."/>
        </authorList>
    </citation>
    <scope>NUCLEOTIDE SEQUENCE [LARGE SCALE GENOMIC DNA]</scope>
    <source>
        <strain evidence="3">B7</strain>
    </source>
</reference>
<proteinExistence type="predicted"/>
<dbReference type="EMBL" id="CP018171">
    <property type="protein sequence ID" value="APH74679.1"/>
    <property type="molecule type" value="Genomic_DNA"/>
</dbReference>
<keyword evidence="3" id="KW-1185">Reference proteome</keyword>
<dbReference type="PROSITE" id="PS51257">
    <property type="entry name" value="PROKAR_LIPOPROTEIN"/>
    <property type="match status" value="1"/>
</dbReference>
<evidence type="ECO:0000256" key="1">
    <source>
        <dbReference type="SAM" id="SignalP"/>
    </source>
</evidence>
<dbReference type="Proteomes" id="UP000182840">
    <property type="component" value="Chromosome"/>
</dbReference>
<keyword evidence="1" id="KW-0732">Signal</keyword>
<protein>
    <submittedName>
        <fullName evidence="2">Uncharacterized protein</fullName>
    </submittedName>
</protein>
<evidence type="ECO:0000313" key="2">
    <source>
        <dbReference type="EMBL" id="APH74679.1"/>
    </source>
</evidence>
<feature type="chain" id="PRO_5012227940" evidence="1">
    <location>
        <begin position="28"/>
        <end position="102"/>
    </location>
</feature>
<accession>A0A1L3SZ23</accession>
<gene>
    <name evidence="2" type="ORF">BSQ44_17905</name>
</gene>